<evidence type="ECO:0000313" key="2">
    <source>
        <dbReference type="EMBL" id="KFB36953.1"/>
    </source>
</evidence>
<dbReference type="Proteomes" id="UP000030765">
    <property type="component" value="Unassembled WGS sequence"/>
</dbReference>
<organism evidence="2">
    <name type="scientific">Anopheles sinensis</name>
    <name type="common">Mosquito</name>
    <dbReference type="NCBI Taxonomy" id="74873"/>
    <lineage>
        <taxon>Eukaryota</taxon>
        <taxon>Metazoa</taxon>
        <taxon>Ecdysozoa</taxon>
        <taxon>Arthropoda</taxon>
        <taxon>Hexapoda</taxon>
        <taxon>Insecta</taxon>
        <taxon>Pterygota</taxon>
        <taxon>Neoptera</taxon>
        <taxon>Endopterygota</taxon>
        <taxon>Diptera</taxon>
        <taxon>Nematocera</taxon>
        <taxon>Culicoidea</taxon>
        <taxon>Culicidae</taxon>
        <taxon>Anophelinae</taxon>
        <taxon>Anopheles</taxon>
    </lineage>
</organism>
<name>A0A084VG59_ANOSI</name>
<keyword evidence="4" id="KW-1185">Reference proteome</keyword>
<gene>
    <name evidence="2" type="ORF">ZHAS_00004129</name>
</gene>
<evidence type="ECO:0000313" key="3">
    <source>
        <dbReference type="EnsemblMetazoa" id="ASIC004129-PA"/>
    </source>
</evidence>
<dbReference type="AlphaFoldDB" id="A0A084VG59"/>
<evidence type="ECO:0000256" key="1">
    <source>
        <dbReference type="SAM" id="MobiDB-lite"/>
    </source>
</evidence>
<accession>A0A084VG59</accession>
<evidence type="ECO:0000313" key="4">
    <source>
        <dbReference type="Proteomes" id="UP000030765"/>
    </source>
</evidence>
<dbReference type="EnsemblMetazoa" id="ASIC004129-RA">
    <property type="protein sequence ID" value="ASIC004129-PA"/>
    <property type="gene ID" value="ASIC004129"/>
</dbReference>
<protein>
    <submittedName>
        <fullName evidence="2 3">Arginine deiminase</fullName>
    </submittedName>
</protein>
<feature type="compositionally biased region" description="Polar residues" evidence="1">
    <location>
        <begin position="1"/>
        <end position="10"/>
    </location>
</feature>
<proteinExistence type="predicted"/>
<dbReference type="EMBL" id="ATLV01012668">
    <property type="status" value="NOT_ANNOTATED_CDS"/>
    <property type="molecule type" value="Genomic_DNA"/>
</dbReference>
<dbReference type="VEuPathDB" id="VectorBase:ASIC004129"/>
<sequence length="54" mass="5775">MQGQQNNTINRKPRLCTGTSASANPASIPMIPWKGKPSVQKQKPNELGNGRGDA</sequence>
<reference evidence="2 4" key="1">
    <citation type="journal article" date="2014" name="BMC Genomics">
        <title>Genome sequence of Anopheles sinensis provides insight into genetics basis of mosquito competence for malaria parasites.</title>
        <authorList>
            <person name="Zhou D."/>
            <person name="Zhang D."/>
            <person name="Ding G."/>
            <person name="Shi L."/>
            <person name="Hou Q."/>
            <person name="Ye Y."/>
            <person name="Xu Y."/>
            <person name="Zhou H."/>
            <person name="Xiong C."/>
            <person name="Li S."/>
            <person name="Yu J."/>
            <person name="Hong S."/>
            <person name="Yu X."/>
            <person name="Zou P."/>
            <person name="Chen C."/>
            <person name="Chang X."/>
            <person name="Wang W."/>
            <person name="Lv Y."/>
            <person name="Sun Y."/>
            <person name="Ma L."/>
            <person name="Shen B."/>
            <person name="Zhu C."/>
        </authorList>
    </citation>
    <scope>NUCLEOTIDE SEQUENCE [LARGE SCALE GENOMIC DNA]</scope>
</reference>
<reference evidence="3" key="2">
    <citation type="submission" date="2020-05" db="UniProtKB">
        <authorList>
            <consortium name="EnsemblMetazoa"/>
        </authorList>
    </citation>
    <scope>IDENTIFICATION</scope>
</reference>
<feature type="region of interest" description="Disordered" evidence="1">
    <location>
        <begin position="1"/>
        <end position="54"/>
    </location>
</feature>
<dbReference type="EMBL" id="KE524807">
    <property type="protein sequence ID" value="KFB36953.1"/>
    <property type="molecule type" value="Genomic_DNA"/>
</dbReference>